<dbReference type="Proteomes" id="UP000294855">
    <property type="component" value="Unassembled WGS sequence"/>
</dbReference>
<name>A0A484F533_9EURY</name>
<protein>
    <submittedName>
        <fullName evidence="1">Uncharacterized protein</fullName>
    </submittedName>
</protein>
<evidence type="ECO:0000313" key="1">
    <source>
        <dbReference type="EMBL" id="TDQ67897.1"/>
    </source>
</evidence>
<comment type="caution">
    <text evidence="1">The sequence shown here is derived from an EMBL/GenBank/DDBJ whole genome shotgun (WGS) entry which is preliminary data.</text>
</comment>
<evidence type="ECO:0000313" key="2">
    <source>
        <dbReference type="Proteomes" id="UP000294855"/>
    </source>
</evidence>
<keyword evidence="2" id="KW-1185">Reference proteome</keyword>
<organism evidence="1 2">
    <name type="scientific">Methanimicrococcus blatticola</name>
    <dbReference type="NCBI Taxonomy" id="91560"/>
    <lineage>
        <taxon>Archaea</taxon>
        <taxon>Methanobacteriati</taxon>
        <taxon>Methanobacteriota</taxon>
        <taxon>Stenosarchaea group</taxon>
        <taxon>Methanomicrobia</taxon>
        <taxon>Methanosarcinales</taxon>
        <taxon>Methanosarcinaceae</taxon>
        <taxon>Methanimicrococcus</taxon>
    </lineage>
</organism>
<dbReference type="EMBL" id="SNYS01000010">
    <property type="protein sequence ID" value="TDQ67897.1"/>
    <property type="molecule type" value="Genomic_DNA"/>
</dbReference>
<accession>A0A484F533</accession>
<gene>
    <name evidence="1" type="ORF">C7391_1451</name>
</gene>
<proteinExistence type="predicted"/>
<sequence length="181" mass="21028">MSATEKKLDQLNEYQKQMIDIENYKYYQHAIDVFFYPAERLNLRLKADLQALRAELVEDGKTTPPFVKIPISKYSDKLTEILDYYINEGKFLGRPYPHLGKRQVKNSTTIIVTLESIKNMMTDAILEENRVEDTLKQLDSVDKLLAENITLSKAIIEDISKKMTAINIQLGRDYSKYSLQK</sequence>
<dbReference type="RefSeq" id="WP_133517893.1">
    <property type="nucleotide sequence ID" value="NZ_JAHDUW010000001.1"/>
</dbReference>
<dbReference type="AlphaFoldDB" id="A0A484F533"/>
<reference evidence="1 2" key="1">
    <citation type="submission" date="2019-03" db="EMBL/GenBank/DDBJ databases">
        <title>Genomic Encyclopedia of Type Strains, Phase IV (KMG-IV): sequencing the most valuable type-strain genomes for metagenomic binning, comparative biology and taxonomic classification.</title>
        <authorList>
            <person name="Goeker M."/>
        </authorList>
    </citation>
    <scope>NUCLEOTIDE SEQUENCE [LARGE SCALE GENOMIC DNA]</scope>
    <source>
        <strain evidence="1 2">DSM 13328</strain>
    </source>
</reference>